<accession>D5ZX72</accession>
<protein>
    <submittedName>
        <fullName evidence="2">Predicted protein</fullName>
    </submittedName>
</protein>
<sequence>MRGPAVRAGPAVSGTVLAPAAVPVVDALQGLGAPRGGSRDTARRVTGAVPGSDGIRAPEGSGAGDEADGTEGLRPDRARGVLLHGRRPGRRPPAHPAPSGRPRGQGRIAST</sequence>
<dbReference type="AlphaFoldDB" id="D5ZX72"/>
<evidence type="ECO:0000256" key="1">
    <source>
        <dbReference type="SAM" id="MobiDB-lite"/>
    </source>
</evidence>
<feature type="region of interest" description="Disordered" evidence="1">
    <location>
        <begin position="30"/>
        <end position="111"/>
    </location>
</feature>
<evidence type="ECO:0000313" key="2">
    <source>
        <dbReference type="EMBL" id="EFE65182.2"/>
    </source>
</evidence>
<organism evidence="2 3">
    <name type="scientific">Streptomyces viridosporus (strain ATCC 14672 / DSM 40746 / JCM 4963 / KCTC 9882 / NRRL B-12104 / FH 1290)</name>
    <name type="common">Streptomyces ghanaensis</name>
    <dbReference type="NCBI Taxonomy" id="566461"/>
    <lineage>
        <taxon>Bacteria</taxon>
        <taxon>Bacillati</taxon>
        <taxon>Actinomycetota</taxon>
        <taxon>Actinomycetes</taxon>
        <taxon>Kitasatosporales</taxon>
        <taxon>Streptomycetaceae</taxon>
        <taxon>Streptomyces</taxon>
    </lineage>
</organism>
<dbReference type="EMBL" id="DS999641">
    <property type="protein sequence ID" value="EFE65182.2"/>
    <property type="molecule type" value="Genomic_DNA"/>
</dbReference>
<evidence type="ECO:0000313" key="3">
    <source>
        <dbReference type="Proteomes" id="UP000003824"/>
    </source>
</evidence>
<dbReference type="Proteomes" id="UP000003824">
    <property type="component" value="Unassembled WGS sequence"/>
</dbReference>
<feature type="compositionally biased region" description="Basic residues" evidence="1">
    <location>
        <begin position="84"/>
        <end position="93"/>
    </location>
</feature>
<name>D5ZX72_STRV1</name>
<reference evidence="3" key="1">
    <citation type="submission" date="2008-12" db="EMBL/GenBank/DDBJ databases">
        <title>Annotation of Streptomyces ghanaensis ATCC 14672.</title>
        <authorList>
            <consortium name="The Broad Institute Genome Sequencing Platform"/>
            <consortium name="Broad Institute Microbial Sequencing Center"/>
            <person name="Fischbach M."/>
            <person name="Ward D."/>
            <person name="Young S."/>
            <person name="Kodira C.D."/>
            <person name="Zeng Q."/>
            <person name="Koehrsen M."/>
            <person name="Godfrey P."/>
            <person name="Alvarado L."/>
            <person name="Berlin A.M."/>
            <person name="Borenstein D."/>
            <person name="Chen Z."/>
            <person name="Engels R."/>
            <person name="Freedman E."/>
            <person name="Gellesch M."/>
            <person name="Goldberg J."/>
            <person name="Griggs A."/>
            <person name="Gujja S."/>
            <person name="Heiman D.I."/>
            <person name="Hepburn T.A."/>
            <person name="Howarth C."/>
            <person name="Jen D."/>
            <person name="Larson L."/>
            <person name="Lewis B."/>
            <person name="Mehta T."/>
            <person name="Park D."/>
            <person name="Pearson M."/>
            <person name="Roberts A."/>
            <person name="Saif S."/>
            <person name="Shea T.D."/>
            <person name="Shenoy N."/>
            <person name="Sisk P."/>
            <person name="Stolte C."/>
            <person name="Sykes S.N."/>
            <person name="Walk T."/>
            <person name="White J."/>
            <person name="Yandava C."/>
            <person name="Straight P."/>
            <person name="Clardy J."/>
            <person name="Hung D."/>
            <person name="Kolter R."/>
            <person name="Mekalanos J."/>
            <person name="Walker S."/>
            <person name="Walsh C.T."/>
            <person name="Wieland B.L.C."/>
            <person name="Ilzarbe M."/>
            <person name="Galagan J."/>
            <person name="Nusbaum C."/>
            <person name="Birren B."/>
        </authorList>
    </citation>
    <scope>NUCLEOTIDE SEQUENCE [LARGE SCALE GENOMIC DNA]</scope>
    <source>
        <strain evidence="3">ATCC 14672 / DSM 40746 / JCM 4963 / KCTC 9882 / NRRL B-12104 / FH 1290</strain>
    </source>
</reference>
<gene>
    <name evidence="2" type="ORF">SSFG_00436</name>
</gene>
<proteinExistence type="predicted"/>